<dbReference type="Gene3D" id="3.40.30.10">
    <property type="entry name" value="Glutaredoxin"/>
    <property type="match status" value="1"/>
</dbReference>
<dbReference type="InterPro" id="IPR036249">
    <property type="entry name" value="Thioredoxin-like_sf"/>
</dbReference>
<protein>
    <submittedName>
        <fullName evidence="1 2">Thioredoxin</fullName>
    </submittedName>
</protein>
<dbReference type="STRING" id="1017273.SAMN05443094_104117"/>
<accession>A0A1N6WAZ4</accession>
<gene>
    <name evidence="1" type="ORF">B1B05_09805</name>
    <name evidence="2" type="ORF">SAMN05443094_104117</name>
</gene>
<evidence type="ECO:0000313" key="2">
    <source>
        <dbReference type="EMBL" id="SIQ87264.1"/>
    </source>
</evidence>
<dbReference type="RefSeq" id="WP_045852604.1">
    <property type="nucleotide sequence ID" value="NZ_FTLX01000004.1"/>
</dbReference>
<reference evidence="1" key="3">
    <citation type="submission" date="2017-03" db="EMBL/GenBank/DDBJ databases">
        <authorList>
            <person name="Dastager S.G."/>
            <person name="Neurgaonkar P.S."/>
            <person name="Dharne M.S."/>
        </authorList>
    </citation>
    <scope>NUCLEOTIDE SEQUENCE</scope>
    <source>
        <strain evidence="1">DSM 25145</strain>
    </source>
</reference>
<dbReference type="AlphaFoldDB" id="A0A1N6WAZ4"/>
<organism evidence="2 3">
    <name type="scientific">Domibacillus enclensis</name>
    <dbReference type="NCBI Taxonomy" id="1017273"/>
    <lineage>
        <taxon>Bacteria</taxon>
        <taxon>Bacillati</taxon>
        <taxon>Bacillota</taxon>
        <taxon>Bacilli</taxon>
        <taxon>Bacillales</taxon>
        <taxon>Bacillaceae</taxon>
        <taxon>Domibacillus</taxon>
    </lineage>
</organism>
<evidence type="ECO:0000313" key="4">
    <source>
        <dbReference type="Proteomes" id="UP000215545"/>
    </source>
</evidence>
<reference evidence="2 3" key="1">
    <citation type="submission" date="2017-01" db="EMBL/GenBank/DDBJ databases">
        <authorList>
            <person name="Mah S.A."/>
            <person name="Swanson W.J."/>
            <person name="Moy G.W."/>
            <person name="Vacquier V.D."/>
        </authorList>
    </citation>
    <scope>NUCLEOTIDE SEQUENCE [LARGE SCALE GENOMIC DNA]</scope>
    <source>
        <strain evidence="2 3">NIO-1016</strain>
    </source>
</reference>
<reference evidence="4" key="2">
    <citation type="submission" date="2017-03" db="EMBL/GenBank/DDBJ databases">
        <title>Bacillus sp. V-88(T) DSM27956, whole genome shotgun sequencing project.</title>
        <authorList>
            <person name="Dastager S.G."/>
            <person name="Neurgaonkar P.S."/>
            <person name="Dharne M.S."/>
        </authorList>
    </citation>
    <scope>NUCLEOTIDE SEQUENCE [LARGE SCALE GENOMIC DNA]</scope>
    <source>
        <strain evidence="4">DSM 25145</strain>
    </source>
</reference>
<dbReference type="Pfam" id="PF14595">
    <property type="entry name" value="Thioredoxin_9"/>
    <property type="match status" value="1"/>
</dbReference>
<dbReference type="EMBL" id="MWSK01000004">
    <property type="protein sequence ID" value="OXS77892.1"/>
    <property type="molecule type" value="Genomic_DNA"/>
</dbReference>
<evidence type="ECO:0000313" key="1">
    <source>
        <dbReference type="EMBL" id="OXS77892.1"/>
    </source>
</evidence>
<keyword evidence="4" id="KW-1185">Reference proteome</keyword>
<name>A0A1N6WAZ4_9BACI</name>
<dbReference type="SUPFAM" id="SSF52833">
    <property type="entry name" value="Thioredoxin-like"/>
    <property type="match status" value="1"/>
</dbReference>
<dbReference type="Proteomes" id="UP000186385">
    <property type="component" value="Unassembled WGS sequence"/>
</dbReference>
<proteinExistence type="predicted"/>
<sequence>MNLQEWFEQGLTPEEYIQDMSDHKENLLHVLKNFHLSGDEASLINKLREANWRVIVLTEDWCGDAMMNVPILLSMAKAADMEVRLLHRDKNLQLMDQYLTNGTSRAIPIFIFIDEEGAEKAVWGPRAPAVQEMVTNYRSSLPPRDHEEFEAKSREMMEKLTESYRTDESLWQEVYSSLKTTITERLY</sequence>
<dbReference type="Proteomes" id="UP000215545">
    <property type="component" value="Unassembled WGS sequence"/>
</dbReference>
<evidence type="ECO:0000313" key="3">
    <source>
        <dbReference type="Proteomes" id="UP000186385"/>
    </source>
</evidence>
<dbReference type="EMBL" id="FTLX01000004">
    <property type="protein sequence ID" value="SIQ87264.1"/>
    <property type="molecule type" value="Genomic_DNA"/>
</dbReference>
<dbReference type="OrthoDB" id="6120799at2"/>